<proteinExistence type="predicted"/>
<dbReference type="EMBL" id="JBBXJM010000004">
    <property type="protein sequence ID" value="KAL1408153.1"/>
    <property type="molecule type" value="Genomic_DNA"/>
</dbReference>
<comment type="caution">
    <text evidence="2">The sequence shown here is derived from an EMBL/GenBank/DDBJ whole genome shotgun (WGS) entry which is preliminary data.</text>
</comment>
<name>A0ABR3Q195_9TREE</name>
<reference evidence="2 3" key="1">
    <citation type="submission" date="2023-08" db="EMBL/GenBank/DDBJ databases">
        <title>Annotated Genome Sequence of Vanrija albida AlHP1.</title>
        <authorList>
            <person name="Herzog R."/>
        </authorList>
    </citation>
    <scope>NUCLEOTIDE SEQUENCE [LARGE SCALE GENOMIC DNA]</scope>
    <source>
        <strain evidence="2 3">AlHP1</strain>
    </source>
</reference>
<dbReference type="Proteomes" id="UP001565368">
    <property type="component" value="Unassembled WGS sequence"/>
</dbReference>
<gene>
    <name evidence="2" type="ORF">Q8F55_004957</name>
</gene>
<feature type="compositionally biased region" description="Gly residues" evidence="1">
    <location>
        <begin position="549"/>
        <end position="561"/>
    </location>
</feature>
<evidence type="ECO:0000256" key="1">
    <source>
        <dbReference type="SAM" id="MobiDB-lite"/>
    </source>
</evidence>
<dbReference type="GeneID" id="95986000"/>
<evidence type="ECO:0000313" key="3">
    <source>
        <dbReference type="Proteomes" id="UP001565368"/>
    </source>
</evidence>
<sequence>MTAALPSQPPPPELAERALPFLVAAVSRAAPSGSSALLPPLSLALSTLARARLAGQRLASPLAPLAAFLSLCAEDAPSVPLATACDALLAYPADSAALAPALDAVLTARPDEAGTLVPALARRLASASTAPELLAPARLAHALLRASDALAALLLEQADDLVPAISGAYARLGGARDDVRAKSEALLLVRALAGLMGRGAASAALVRLMGEAGKKGTPLVDQRLRDDYALFTTGDVDADVRAVLKALQDDERADDPRLAPLQEVFPTLPAHLLVDALHHPAFAASGSSARTAKEQAAPLIDAILGSALPPELGELAAAVRAAGSSRNAEARERIERRNIWNEELDLSRMRLKGQSEPVVGNEIPDNLRASILRLVDQQAEEAEEAARAVAEARGLAPPRPRRHEGDDEDDMDGDLGPAVRLADGEASGDEGDSDHSDALDGRPAGNDVQVHLELAYIRNPAVFGRDAATRRSAARKELRDATGYDDGQLEGWKIMLDRNPHKEAILERHRFAHEPAKAPKPKKEKGPGGSGGGGGGGGNDTASNASGSTRGGRGGRGGRGASKGSRGHSNAARTRGHDKKMSRMGAGL</sequence>
<accession>A0ABR3Q195</accession>
<organism evidence="2 3">
    <name type="scientific">Vanrija albida</name>
    <dbReference type="NCBI Taxonomy" id="181172"/>
    <lineage>
        <taxon>Eukaryota</taxon>
        <taxon>Fungi</taxon>
        <taxon>Dikarya</taxon>
        <taxon>Basidiomycota</taxon>
        <taxon>Agaricomycotina</taxon>
        <taxon>Tremellomycetes</taxon>
        <taxon>Trichosporonales</taxon>
        <taxon>Trichosporonaceae</taxon>
        <taxon>Vanrija</taxon>
    </lineage>
</organism>
<protein>
    <recommendedName>
        <fullName evidence="4">CUE domain-containing protein</fullName>
    </recommendedName>
</protein>
<feature type="compositionally biased region" description="Gly residues" evidence="1">
    <location>
        <begin position="527"/>
        <end position="539"/>
    </location>
</feature>
<dbReference type="RefSeq" id="XP_069208097.1">
    <property type="nucleotide sequence ID" value="XM_069353455.1"/>
</dbReference>
<feature type="region of interest" description="Disordered" evidence="1">
    <location>
        <begin position="510"/>
        <end position="588"/>
    </location>
</feature>
<keyword evidence="3" id="KW-1185">Reference proteome</keyword>
<evidence type="ECO:0008006" key="4">
    <source>
        <dbReference type="Google" id="ProtNLM"/>
    </source>
</evidence>
<evidence type="ECO:0000313" key="2">
    <source>
        <dbReference type="EMBL" id="KAL1408153.1"/>
    </source>
</evidence>
<feature type="region of interest" description="Disordered" evidence="1">
    <location>
        <begin position="385"/>
        <end position="444"/>
    </location>
</feature>